<dbReference type="Proteomes" id="UP000231919">
    <property type="component" value="Unassembled WGS sequence"/>
</dbReference>
<dbReference type="EMBL" id="NPDP01000014">
    <property type="protein sequence ID" value="PJZ30048.1"/>
    <property type="molecule type" value="Genomic_DNA"/>
</dbReference>
<reference evidence="1 2" key="1">
    <citation type="submission" date="2017-07" db="EMBL/GenBank/DDBJ databases">
        <title>Leptospira spp. isolated from tropical soils.</title>
        <authorList>
            <person name="Thibeaux R."/>
            <person name="Iraola G."/>
            <person name="Ferres I."/>
            <person name="Bierque E."/>
            <person name="Girault D."/>
            <person name="Soupe-Gilbert M.-E."/>
            <person name="Picardeau M."/>
            <person name="Goarant C."/>
        </authorList>
    </citation>
    <scope>NUCLEOTIDE SEQUENCE [LARGE SCALE GENOMIC DNA]</scope>
    <source>
        <strain evidence="1 2">JW2-C-B1</strain>
    </source>
</reference>
<protein>
    <submittedName>
        <fullName evidence="1">Uncharacterized protein</fullName>
    </submittedName>
</protein>
<accession>A0ABX4N9Q6</accession>
<organism evidence="1 2">
    <name type="scientific">Leptospira kmetyi</name>
    <dbReference type="NCBI Taxonomy" id="408139"/>
    <lineage>
        <taxon>Bacteria</taxon>
        <taxon>Pseudomonadati</taxon>
        <taxon>Spirochaetota</taxon>
        <taxon>Spirochaetia</taxon>
        <taxon>Leptospirales</taxon>
        <taxon>Leptospiraceae</taxon>
        <taxon>Leptospira</taxon>
    </lineage>
</organism>
<keyword evidence="2" id="KW-1185">Reference proteome</keyword>
<evidence type="ECO:0000313" key="1">
    <source>
        <dbReference type="EMBL" id="PJZ30048.1"/>
    </source>
</evidence>
<sequence>MSSSSSCFINVVISDLRLILTSEFPGKNLETVFDFEKNSQKNSRFLQPAFLFLLITNRVN</sequence>
<name>A0ABX4N9Q6_9LEPT</name>
<comment type="caution">
    <text evidence="1">The sequence shown here is derived from an EMBL/GenBank/DDBJ whole genome shotgun (WGS) entry which is preliminary data.</text>
</comment>
<gene>
    <name evidence="1" type="ORF">CH378_09430</name>
</gene>
<evidence type="ECO:0000313" key="2">
    <source>
        <dbReference type="Proteomes" id="UP000231919"/>
    </source>
</evidence>
<proteinExistence type="predicted"/>